<name>A0AAU8MY70_9GAMM</name>
<feature type="binding site" evidence="9">
    <location>
        <position position="348"/>
    </location>
    <ligand>
        <name>Mg(2+)</name>
        <dbReference type="ChEBI" id="CHEBI:18420"/>
    </ligand>
</feature>
<dbReference type="EC" id="2.7.2.1" evidence="9"/>
<accession>A0AAU8MY70</accession>
<dbReference type="PANTHER" id="PTHR21060">
    <property type="entry name" value="ACETATE KINASE"/>
    <property type="match status" value="1"/>
</dbReference>
<comment type="subunit">
    <text evidence="9">Homodimer.</text>
</comment>
<proteinExistence type="inferred from homology"/>
<evidence type="ECO:0000256" key="4">
    <source>
        <dbReference type="ARBA" id="ARBA00022723"/>
    </source>
</evidence>
<sequence>MLNLGSATLKAAWYAGFDPQPDRRPVPVRHIDVGLAAGDDADARLASAIDALAFPGRPAWVGHRFVHGGDAVQARALDAAELARLQDLALLAPLHQPPALALVRAVSQRWPHTRQYAAYDTAWHRGLPENARRLPVPQEWHAWGVRRYGFHGLAFASAVRELSRADSEIGDDRIVLAHLGGGASLCAVRAGNSLDTTMAVTPLDGVPMTTRSGSLDPGALLYLLRHGMTVDSLQEGLYRRSGLRGISGVTGDVRRLLASAAPSAALALDVFALRIAQAVAAMATRLGGIEHLVFSGGIGARSAPVRSAIVAYLAWLGIGLDEAANSRGSLRIEASASRARVWRVDVDEAAEIARECRQAHSAAG</sequence>
<dbReference type="GO" id="GO:0000287">
    <property type="term" value="F:magnesium ion binding"/>
    <property type="evidence" value="ECO:0007669"/>
    <property type="project" value="UniProtKB-UniRule"/>
</dbReference>
<keyword evidence="5 9" id="KW-0547">Nucleotide-binding</keyword>
<dbReference type="InterPro" id="IPR004372">
    <property type="entry name" value="Ac/propionate_kinase"/>
</dbReference>
<comment type="cofactor">
    <cofactor evidence="9">
        <name>Mg(2+)</name>
        <dbReference type="ChEBI" id="CHEBI:18420"/>
    </cofactor>
    <cofactor evidence="9">
        <name>Mn(2+)</name>
        <dbReference type="ChEBI" id="CHEBI:29035"/>
    </cofactor>
    <text evidence="9">Mg(2+). Can also accept Mn(2+).</text>
</comment>
<dbReference type="HAMAP" id="MF_00020">
    <property type="entry name" value="Acetate_kinase"/>
    <property type="match status" value="1"/>
</dbReference>
<evidence type="ECO:0000256" key="1">
    <source>
        <dbReference type="ARBA" id="ARBA00008748"/>
    </source>
</evidence>
<dbReference type="GO" id="GO:0005524">
    <property type="term" value="F:ATP binding"/>
    <property type="evidence" value="ECO:0007669"/>
    <property type="project" value="UniProtKB-KW"/>
</dbReference>
<reference evidence="11" key="1">
    <citation type="submission" date="2024-06" db="EMBL/GenBank/DDBJ databases">
        <authorList>
            <person name="Li S."/>
        </authorList>
    </citation>
    <scope>NUCLEOTIDE SEQUENCE</scope>
    <source>
        <strain evidence="11">SR10</strain>
    </source>
</reference>
<comment type="pathway">
    <text evidence="9">Metabolic intermediate biosynthesis; acetyl-CoA biosynthesis; acetyl-CoA from acetate: step 1/2.</text>
</comment>
<keyword evidence="6 9" id="KW-0418">Kinase</keyword>
<dbReference type="InterPro" id="IPR023865">
    <property type="entry name" value="Aliphatic_acid_kinase_CS"/>
</dbReference>
<dbReference type="RefSeq" id="WP_363799879.1">
    <property type="nucleotide sequence ID" value="NZ_CP159925.1"/>
</dbReference>
<dbReference type="GO" id="GO:0006085">
    <property type="term" value="P:acetyl-CoA biosynthetic process"/>
    <property type="evidence" value="ECO:0007669"/>
    <property type="project" value="UniProtKB-UniRule"/>
</dbReference>
<dbReference type="InterPro" id="IPR043129">
    <property type="entry name" value="ATPase_NBD"/>
</dbReference>
<dbReference type="SUPFAM" id="SSF53067">
    <property type="entry name" value="Actin-like ATPase domain"/>
    <property type="match status" value="2"/>
</dbReference>
<evidence type="ECO:0000256" key="6">
    <source>
        <dbReference type="ARBA" id="ARBA00022777"/>
    </source>
</evidence>
<comment type="subcellular location">
    <subcellularLocation>
        <location evidence="9">Cytoplasm</location>
    </subcellularLocation>
</comment>
<keyword evidence="2 9" id="KW-0963">Cytoplasm</keyword>
<dbReference type="InterPro" id="IPR000890">
    <property type="entry name" value="Aliphatic_acid_kin_short-chain"/>
</dbReference>
<dbReference type="PIRSF" id="PIRSF000722">
    <property type="entry name" value="Acetate_prop_kin"/>
    <property type="match status" value="1"/>
</dbReference>
<evidence type="ECO:0000256" key="5">
    <source>
        <dbReference type="ARBA" id="ARBA00022741"/>
    </source>
</evidence>
<comment type="catalytic activity">
    <reaction evidence="9">
        <text>acetate + ATP = acetyl phosphate + ADP</text>
        <dbReference type="Rhea" id="RHEA:11352"/>
        <dbReference type="ChEBI" id="CHEBI:22191"/>
        <dbReference type="ChEBI" id="CHEBI:30089"/>
        <dbReference type="ChEBI" id="CHEBI:30616"/>
        <dbReference type="ChEBI" id="CHEBI:456216"/>
        <dbReference type="EC" id="2.7.2.1"/>
    </reaction>
</comment>
<feature type="binding site" evidence="9">
    <location>
        <begin position="178"/>
        <end position="182"/>
    </location>
    <ligand>
        <name>ATP</name>
        <dbReference type="ChEBI" id="CHEBI:30616"/>
    </ligand>
</feature>
<evidence type="ECO:0000256" key="8">
    <source>
        <dbReference type="ARBA" id="ARBA00022842"/>
    </source>
</evidence>
<evidence type="ECO:0000256" key="7">
    <source>
        <dbReference type="ARBA" id="ARBA00022840"/>
    </source>
</evidence>
<keyword evidence="3 9" id="KW-0808">Transferase</keyword>
<dbReference type="PANTHER" id="PTHR21060:SF21">
    <property type="entry name" value="ACETATE KINASE"/>
    <property type="match status" value="1"/>
</dbReference>
<dbReference type="GO" id="GO:0005829">
    <property type="term" value="C:cytosol"/>
    <property type="evidence" value="ECO:0007669"/>
    <property type="project" value="TreeGrafter"/>
</dbReference>
<dbReference type="GO" id="GO:0006083">
    <property type="term" value="P:acetate metabolic process"/>
    <property type="evidence" value="ECO:0007669"/>
    <property type="project" value="TreeGrafter"/>
</dbReference>
<gene>
    <name evidence="9" type="primary">ackA</name>
    <name evidence="11" type="ORF">ABU614_07265</name>
</gene>
<dbReference type="GO" id="GO:0008776">
    <property type="term" value="F:acetate kinase activity"/>
    <property type="evidence" value="ECO:0007669"/>
    <property type="project" value="UniProtKB-UniRule"/>
</dbReference>
<evidence type="ECO:0000256" key="2">
    <source>
        <dbReference type="ARBA" id="ARBA00022490"/>
    </source>
</evidence>
<evidence type="ECO:0000256" key="3">
    <source>
        <dbReference type="ARBA" id="ARBA00022679"/>
    </source>
</evidence>
<evidence type="ECO:0000256" key="9">
    <source>
        <dbReference type="HAMAP-Rule" id="MF_00020"/>
    </source>
</evidence>
<evidence type="ECO:0000256" key="10">
    <source>
        <dbReference type="RuleBase" id="RU003835"/>
    </source>
</evidence>
<feature type="active site" description="Proton donor/acceptor" evidence="9">
    <location>
        <position position="120"/>
    </location>
</feature>
<dbReference type="AlphaFoldDB" id="A0AAU8MY70"/>
<dbReference type="Gene3D" id="3.30.420.40">
    <property type="match status" value="2"/>
</dbReference>
<organism evidence="11">
    <name type="scientific">Lysobacter firmicutimachus</name>
    <dbReference type="NCBI Taxonomy" id="1792846"/>
    <lineage>
        <taxon>Bacteria</taxon>
        <taxon>Pseudomonadati</taxon>
        <taxon>Pseudomonadota</taxon>
        <taxon>Gammaproteobacteria</taxon>
        <taxon>Lysobacterales</taxon>
        <taxon>Lysobacteraceae</taxon>
        <taxon>Lysobacter</taxon>
    </lineage>
</organism>
<comment type="similarity">
    <text evidence="1 9 10">Belongs to the acetokinase family.</text>
</comment>
<evidence type="ECO:0000313" key="11">
    <source>
        <dbReference type="EMBL" id="XCO76574.1"/>
    </source>
</evidence>
<dbReference type="EMBL" id="CP159925">
    <property type="protein sequence ID" value="XCO76574.1"/>
    <property type="molecule type" value="Genomic_DNA"/>
</dbReference>
<protein>
    <recommendedName>
        <fullName evidence="9">Acetate kinase</fullName>
        <ecNumber evidence="9">2.7.2.1</ecNumber>
    </recommendedName>
    <alternativeName>
        <fullName evidence="9">Acetokinase</fullName>
    </alternativeName>
</protein>
<dbReference type="PROSITE" id="PS01076">
    <property type="entry name" value="ACETATE_KINASE_2"/>
    <property type="match status" value="1"/>
</dbReference>
<feature type="binding site" evidence="9">
    <location>
        <begin position="252"/>
        <end position="254"/>
    </location>
    <ligand>
        <name>ATP</name>
        <dbReference type="ChEBI" id="CHEBI:30616"/>
    </ligand>
</feature>
<feature type="site" description="Transition state stabilizer" evidence="9">
    <location>
        <position position="151"/>
    </location>
</feature>
<feature type="site" description="Transition state stabilizer" evidence="9">
    <location>
        <position position="211"/>
    </location>
</feature>
<comment type="function">
    <text evidence="9">Catalyzes the formation of acetyl phosphate from acetate and ATP. Can also catalyze the reverse reaction.</text>
</comment>
<keyword evidence="8 9" id="KW-0460">Magnesium</keyword>
<dbReference type="PRINTS" id="PR00471">
    <property type="entry name" value="ACETATEKNASE"/>
</dbReference>
<keyword evidence="7 9" id="KW-0067">ATP-binding</keyword>
<comment type="caution">
    <text evidence="9">Lacks conserved residue(s) required for the propagation of feature annotation.</text>
</comment>
<feature type="binding site" evidence="9">
    <location>
        <position position="64"/>
    </location>
    <ligand>
        <name>substrate</name>
    </ligand>
</feature>
<dbReference type="Pfam" id="PF00871">
    <property type="entry name" value="Acetate_kinase"/>
    <property type="match status" value="1"/>
</dbReference>
<keyword evidence="4 9" id="KW-0479">Metal-binding</keyword>